<accession>A0A2U0SJI0</accession>
<evidence type="ECO:0000313" key="1">
    <source>
        <dbReference type="EMBL" id="PVX31506.1"/>
    </source>
</evidence>
<dbReference type="RefSeq" id="WP_116470888.1">
    <property type="nucleotide sequence ID" value="NZ_QENQ01000001.1"/>
</dbReference>
<name>A0A2U0SJI0_9SPHN</name>
<dbReference type="GO" id="GO:0004497">
    <property type="term" value="F:monooxygenase activity"/>
    <property type="evidence" value="ECO:0007669"/>
    <property type="project" value="InterPro"/>
</dbReference>
<reference evidence="1 2" key="1">
    <citation type="submission" date="2018-05" db="EMBL/GenBank/DDBJ databases">
        <title>Description of Sphingomonas pokkalii sp nov, isolated from the rhizosphere of saline tolerant pokkali rice and its draft genome analysis.</title>
        <authorList>
            <person name="Menon R."/>
            <person name="Kumari S."/>
            <person name="Rameshkumar N."/>
        </authorList>
    </citation>
    <scope>NUCLEOTIDE SEQUENCE [LARGE SCALE GENOMIC DNA]</scope>
    <source>
        <strain evidence="1 2">L3B27</strain>
    </source>
</reference>
<dbReference type="Gene3D" id="3.50.50.60">
    <property type="entry name" value="FAD/NAD(P)-binding domain"/>
    <property type="match status" value="1"/>
</dbReference>
<gene>
    <name evidence="1" type="ORF">DD559_12270</name>
</gene>
<dbReference type="OrthoDB" id="462203at2"/>
<dbReference type="PANTHER" id="PTHR43747">
    <property type="entry name" value="FAD-BINDING PROTEIN"/>
    <property type="match status" value="1"/>
</dbReference>
<dbReference type="SUPFAM" id="SSF51905">
    <property type="entry name" value="FAD/NAD(P)-binding domain"/>
    <property type="match status" value="1"/>
</dbReference>
<dbReference type="Proteomes" id="UP000245890">
    <property type="component" value="Unassembled WGS sequence"/>
</dbReference>
<organism evidence="1 2">
    <name type="scientific">Sphingomonas pokkalii</name>
    <dbReference type="NCBI Taxonomy" id="2175090"/>
    <lineage>
        <taxon>Bacteria</taxon>
        <taxon>Pseudomonadati</taxon>
        <taxon>Pseudomonadota</taxon>
        <taxon>Alphaproteobacteria</taxon>
        <taxon>Sphingomonadales</taxon>
        <taxon>Sphingomonadaceae</taxon>
        <taxon>Sphingomonas</taxon>
    </lineage>
</organism>
<dbReference type="AlphaFoldDB" id="A0A2U0SJI0"/>
<dbReference type="PANTHER" id="PTHR43747:SF4">
    <property type="entry name" value="FLAVIN-DEPENDENT TRYPTOPHAN HALOGENASE"/>
    <property type="match status" value="1"/>
</dbReference>
<keyword evidence="2" id="KW-1185">Reference proteome</keyword>
<evidence type="ECO:0000313" key="2">
    <source>
        <dbReference type="Proteomes" id="UP000245890"/>
    </source>
</evidence>
<dbReference type="InterPro" id="IPR006905">
    <property type="entry name" value="Flavin_halogenase"/>
</dbReference>
<dbReference type="InterPro" id="IPR050816">
    <property type="entry name" value="Flavin-dep_Halogenase_NPB"/>
</dbReference>
<protein>
    <submittedName>
        <fullName evidence="1">Tryptophan halogenase</fullName>
    </submittedName>
</protein>
<proteinExistence type="predicted"/>
<dbReference type="EMBL" id="QENQ01000001">
    <property type="protein sequence ID" value="PVX31506.1"/>
    <property type="molecule type" value="Genomic_DNA"/>
</dbReference>
<sequence>MSLTRLLVVGGGITGWSTAAAIKRRVPKLAVTILPLAPPPDALADRIATTLPSVLGFHADLGIGLDDAVVRTGSLYRLGTRFEGWVEGALDYVHAYARHGEGIGGAAFQHLWARAALSGDAPPFDSLSPAAAMARAGRFVLPGGDGPLADYGFGLTLDIPRYTAMLMAFARHVGVEGHLGQLAGVEHDAQGGIAGLVLDDGTRLAADLYCDCTGPNARLHGTLGVGREDWKRWLPGDRLVLEAAPIADPLPMERVVATENGWRWIGPTQQGALYSAAHGTVPGEPIPIAAGASLEPWRHNVVAIGDAAVAIEPLEWSNLHLAHSAIDRLITMLPAGAPHPLEAAEYNRQALAEARRVRDFVLLHYATARRDTPFWHDVAGADLPDSLAHTLRLFRERGRLPFYEEETFDRDSWLAVLFGQAVLPRRIDPLADSVPPAEAMRAIAQRHAAIAQAVQPLPTLAAFRAAQSRHLHERA</sequence>
<comment type="caution">
    <text evidence="1">The sequence shown here is derived from an EMBL/GenBank/DDBJ whole genome shotgun (WGS) entry which is preliminary data.</text>
</comment>
<dbReference type="Pfam" id="PF04820">
    <property type="entry name" value="Trp_halogenase"/>
    <property type="match status" value="1"/>
</dbReference>
<dbReference type="InterPro" id="IPR036188">
    <property type="entry name" value="FAD/NAD-bd_sf"/>
</dbReference>